<evidence type="ECO:0000313" key="3">
    <source>
        <dbReference type="Proteomes" id="UP000215335"/>
    </source>
</evidence>
<reference evidence="2 3" key="1">
    <citation type="journal article" date="2017" name="Curr. Biol.">
        <title>The Evolution of Venom by Co-option of Single-Copy Genes.</title>
        <authorList>
            <person name="Martinson E.O."/>
            <person name="Mrinalini"/>
            <person name="Kelkar Y.D."/>
            <person name="Chang C.H."/>
            <person name="Werren J.H."/>
        </authorList>
    </citation>
    <scope>NUCLEOTIDE SEQUENCE [LARGE SCALE GENOMIC DNA]</scope>
    <source>
        <strain evidence="2 3">Alberta</strain>
        <tissue evidence="2">Whole body</tissue>
    </source>
</reference>
<feature type="region of interest" description="Disordered" evidence="1">
    <location>
        <begin position="1"/>
        <end position="52"/>
    </location>
</feature>
<organism evidence="2 3">
    <name type="scientific">Trichomalopsis sarcophagae</name>
    <dbReference type="NCBI Taxonomy" id="543379"/>
    <lineage>
        <taxon>Eukaryota</taxon>
        <taxon>Metazoa</taxon>
        <taxon>Ecdysozoa</taxon>
        <taxon>Arthropoda</taxon>
        <taxon>Hexapoda</taxon>
        <taxon>Insecta</taxon>
        <taxon>Pterygota</taxon>
        <taxon>Neoptera</taxon>
        <taxon>Endopterygota</taxon>
        <taxon>Hymenoptera</taxon>
        <taxon>Apocrita</taxon>
        <taxon>Proctotrupomorpha</taxon>
        <taxon>Chalcidoidea</taxon>
        <taxon>Pteromalidae</taxon>
        <taxon>Pteromalinae</taxon>
        <taxon>Trichomalopsis</taxon>
    </lineage>
</organism>
<comment type="caution">
    <text evidence="2">The sequence shown here is derived from an EMBL/GenBank/DDBJ whole genome shotgun (WGS) entry which is preliminary data.</text>
</comment>
<proteinExistence type="predicted"/>
<name>A0A232EIK7_9HYME</name>
<accession>A0A232EIK7</accession>
<gene>
    <name evidence="2" type="ORF">TSAR_014977</name>
</gene>
<feature type="non-terminal residue" evidence="2">
    <location>
        <position position="1"/>
    </location>
</feature>
<keyword evidence="3" id="KW-1185">Reference proteome</keyword>
<sequence length="52" mass="5444">WLGGTQIAGQAERPRSVLDSSSSESGECPQQSHPSDFGGKTLVSLMRPEGKG</sequence>
<dbReference type="AlphaFoldDB" id="A0A232EIK7"/>
<dbReference type="EMBL" id="NNAY01004219">
    <property type="protein sequence ID" value="OXU18186.1"/>
    <property type="molecule type" value="Genomic_DNA"/>
</dbReference>
<dbReference type="Proteomes" id="UP000215335">
    <property type="component" value="Unassembled WGS sequence"/>
</dbReference>
<protein>
    <submittedName>
        <fullName evidence="2">Uncharacterized protein</fullName>
    </submittedName>
</protein>
<evidence type="ECO:0000313" key="2">
    <source>
        <dbReference type="EMBL" id="OXU18186.1"/>
    </source>
</evidence>
<evidence type="ECO:0000256" key="1">
    <source>
        <dbReference type="SAM" id="MobiDB-lite"/>
    </source>
</evidence>